<dbReference type="PANTHER" id="PTHR43806">
    <property type="entry name" value="PEPTIDASE S8"/>
    <property type="match status" value="1"/>
</dbReference>
<dbReference type="GO" id="GO:0006508">
    <property type="term" value="P:proteolysis"/>
    <property type="evidence" value="ECO:0007669"/>
    <property type="project" value="UniProtKB-KW"/>
</dbReference>
<organism evidence="10 11">
    <name type="scientific">Clostridium lentum</name>
    <dbReference type="NCBI Taxonomy" id="2763037"/>
    <lineage>
        <taxon>Bacteria</taxon>
        <taxon>Bacillati</taxon>
        <taxon>Bacillota</taxon>
        <taxon>Clostridia</taxon>
        <taxon>Eubacteriales</taxon>
        <taxon>Clostridiaceae</taxon>
        <taxon>Clostridium</taxon>
    </lineage>
</organism>
<dbReference type="Gene3D" id="3.40.50.200">
    <property type="entry name" value="Peptidase S8/S53 domain"/>
    <property type="match status" value="2"/>
</dbReference>
<gene>
    <name evidence="10" type="ORF">H8R92_08165</name>
</gene>
<evidence type="ECO:0000256" key="3">
    <source>
        <dbReference type="ARBA" id="ARBA00022801"/>
    </source>
</evidence>
<feature type="domain" description="Peptidase S8/S53" evidence="8">
    <location>
        <begin position="437"/>
        <end position="542"/>
    </location>
</feature>
<accession>A0A8I0DPM4</accession>
<feature type="active site" description="Charge relay system" evidence="5 6">
    <location>
        <position position="195"/>
    </location>
</feature>
<dbReference type="InterPro" id="IPR022398">
    <property type="entry name" value="Peptidase_S8_His-AS"/>
</dbReference>
<dbReference type="PRINTS" id="PR00723">
    <property type="entry name" value="SUBTILISIN"/>
</dbReference>
<dbReference type="InterPro" id="IPR036852">
    <property type="entry name" value="Peptidase_S8/S53_dom_sf"/>
</dbReference>
<evidence type="ECO:0000259" key="9">
    <source>
        <dbReference type="Pfam" id="PF18425"/>
    </source>
</evidence>
<dbReference type="Gene3D" id="3.30.70.2980">
    <property type="match status" value="1"/>
</dbReference>
<dbReference type="PROSITE" id="PS51892">
    <property type="entry name" value="SUBTILASE"/>
    <property type="match status" value="2"/>
</dbReference>
<dbReference type="GO" id="GO:0004252">
    <property type="term" value="F:serine-type endopeptidase activity"/>
    <property type="evidence" value="ECO:0007669"/>
    <property type="project" value="UniProtKB-UniRule"/>
</dbReference>
<dbReference type="Pfam" id="PF18425">
    <property type="entry name" value="CspB_prodomain"/>
    <property type="match status" value="1"/>
</dbReference>
<feature type="domain" description="Peptidase S8/S53" evidence="8">
    <location>
        <begin position="128"/>
        <end position="298"/>
    </location>
</feature>
<dbReference type="InterPro" id="IPR050131">
    <property type="entry name" value="Peptidase_S8_subtilisin-like"/>
</dbReference>
<dbReference type="SUPFAM" id="SSF52743">
    <property type="entry name" value="Subtilisin-like"/>
    <property type="match status" value="2"/>
</dbReference>
<dbReference type="AlphaFoldDB" id="A0A8I0DPM4"/>
<evidence type="ECO:0000256" key="6">
    <source>
        <dbReference type="PROSITE-ProRule" id="PRU01240"/>
    </source>
</evidence>
<keyword evidence="2 6" id="KW-0645">Protease</keyword>
<evidence type="ECO:0000259" key="8">
    <source>
        <dbReference type="Pfam" id="PF00082"/>
    </source>
</evidence>
<feature type="active site" description="Charge relay system" evidence="5 6">
    <location>
        <position position="503"/>
    </location>
</feature>
<dbReference type="Pfam" id="PF00082">
    <property type="entry name" value="Peptidase_S8"/>
    <property type="match status" value="4"/>
</dbReference>
<feature type="active site" description="Charge relay system" evidence="5 6">
    <location>
        <position position="137"/>
    </location>
</feature>
<dbReference type="PROSITE" id="PS00137">
    <property type="entry name" value="SUBTILASE_HIS"/>
    <property type="match status" value="1"/>
</dbReference>
<name>A0A8I0DPM4_9CLOT</name>
<reference evidence="10" key="1">
    <citation type="submission" date="2020-08" db="EMBL/GenBank/DDBJ databases">
        <title>Genome public.</title>
        <authorList>
            <person name="Liu C."/>
            <person name="Sun Q."/>
        </authorList>
    </citation>
    <scope>NUCLEOTIDE SEQUENCE</scope>
    <source>
        <strain evidence="10">NSJ-42</strain>
    </source>
</reference>
<dbReference type="PROSITE" id="PS00138">
    <property type="entry name" value="SUBTILASE_SER"/>
    <property type="match status" value="1"/>
</dbReference>
<evidence type="ECO:0000256" key="7">
    <source>
        <dbReference type="RuleBase" id="RU003355"/>
    </source>
</evidence>
<dbReference type="Proteomes" id="UP000662088">
    <property type="component" value="Unassembled WGS sequence"/>
</dbReference>
<comment type="caution">
    <text evidence="10">The sequence shown here is derived from an EMBL/GenBank/DDBJ whole genome shotgun (WGS) entry which is preliminary data.</text>
</comment>
<evidence type="ECO:0000256" key="2">
    <source>
        <dbReference type="ARBA" id="ARBA00022670"/>
    </source>
</evidence>
<dbReference type="EMBL" id="JACOOQ010000012">
    <property type="protein sequence ID" value="MBC5640391.1"/>
    <property type="molecule type" value="Genomic_DNA"/>
</dbReference>
<dbReference type="CDD" id="cd07478">
    <property type="entry name" value="Peptidases_S8_CspA-like"/>
    <property type="match status" value="2"/>
</dbReference>
<sequence length="1199" mass="131774">MVINQYNEVLDIETNLGLLKELPKEVLSKLNISSSYLLGETEKEIEVVIISGDNPDNISKIVDNLGGKYLNLGYNFGIVTIPFDKIINLALIPTIQYIEFPKNLYTTDFESNRASCITQISKANGLNGKGTIVGFLDTGIDYTHPAFINADGTSRIEYIYDLSLGGVVYSKAQINEALKTENPYDIVQSRDDVGHGTHVTGIACAGGNIPSRYYGVAPESSIIMVKVARGLFTLSTDIMKGIKFLIDKNKELNMPLAINISLSTNDGAHNGSSLLEQYISTVSTLERVTIVIAAGNEGEAAHHISGNLEEVNEILFNVSSDETTVVINLYKSLLPSLSIKLISPSGGSTGEITIKEGFQEGAIGNSRYSIYLTGPKPFDISGEIGIIISGINEYITPGEWKINLRKLDNYDGTFDMWLPISEGLNINTKFVNPVVYNTLGIPATVRNVISVGSYNYLIDTISPFTGRGKKFEGQYIKPDIVAPGEGIYSAIPNRSFDKKTGTSMATPQVTGAAALMMQWGIVNGNDYYLYGERLKYFLILGAKKNRKDIIYPSPSWGYGELCLRDSFNILAQTLGIGFRDIDIENRQNSNFDLELSNIGVKYDTTSEDNVFLLVEVTGKTNLDDILKILNISGVMVSSNFAIIITPANKVNEISNIVLRIVNIEVSTILTLNAISPLEASGAPVFNNNPYLRLNGRGVLVGIIDTGIDYLNKEFQREDDTTRIVRIWDQTIQGNKEIYSLKYGTEYTEDQINQAIRLQASGGDPYSIVPSKDDIGHGTRMAGIIGGRGINPDLKGAASDCQFIIVKLSRATKVELDVAVIDKTDVPSYSPWSALLALRYIIAVARELKRPVVVFEPLGSNMGSHTGNGIVEQSINNYSTQSGTVVVVPTGNQGNTDTHTEGIIESSGDIKDIEIRVGEKQKNLPIEIWVNKPNRVKLSIISPSGEMIDNLDSKNANNERIKFLYEGTEMIVNFTSPELSTGDSHIFIRAYNLKAGIWKFRLTGQYIVEGKYYAWIPQRELLDSETKFLNSVGYTTLTLSSTSNRAISVAYYNQEDNSVVTESGRGYTRDKMIKPDIAAGGFNAIVTNPGGGTAVISGASVAGAVVAGCCALILQWAVTDKNYPDIYAEQIKAYIISGAKGRPGDVYPNKEWGYGMFDMKGIFDRIKDTYNPRKSEDYEEYRVNNLFIRIPKSRYNRTIN</sequence>
<feature type="domain" description="Peptidase S8/S53" evidence="8">
    <location>
        <begin position="695"/>
        <end position="893"/>
    </location>
</feature>
<keyword evidence="11" id="KW-1185">Reference proteome</keyword>
<dbReference type="InterPro" id="IPR023827">
    <property type="entry name" value="Peptidase_S8_Asp-AS"/>
</dbReference>
<evidence type="ECO:0000256" key="1">
    <source>
        <dbReference type="ARBA" id="ARBA00011073"/>
    </source>
</evidence>
<dbReference type="InterPro" id="IPR034045">
    <property type="entry name" value="Pep_S8_CspA-like"/>
</dbReference>
<feature type="active site" description="Charge relay system" evidence="6">
    <location>
        <position position="1099"/>
    </location>
</feature>
<evidence type="ECO:0000313" key="10">
    <source>
        <dbReference type="EMBL" id="MBC5640391.1"/>
    </source>
</evidence>
<evidence type="ECO:0000313" key="11">
    <source>
        <dbReference type="Proteomes" id="UP000662088"/>
    </source>
</evidence>
<feature type="active site" description="Charge relay system" evidence="6">
    <location>
        <position position="704"/>
    </location>
</feature>
<comment type="similarity">
    <text evidence="1 6 7">Belongs to the peptidase S8 family.</text>
</comment>
<keyword evidence="3 6" id="KW-0378">Hydrolase</keyword>
<evidence type="ECO:0000256" key="5">
    <source>
        <dbReference type="PIRSR" id="PIRSR615500-1"/>
    </source>
</evidence>
<dbReference type="InterPro" id="IPR041365">
    <property type="entry name" value="CspB_prodomain"/>
</dbReference>
<dbReference type="InterPro" id="IPR015500">
    <property type="entry name" value="Peptidase_S8_subtilisin-rel"/>
</dbReference>
<proteinExistence type="inferred from homology"/>
<feature type="active site" description="Charge relay system" evidence="6">
    <location>
        <position position="776"/>
    </location>
</feature>
<dbReference type="PROSITE" id="PS00136">
    <property type="entry name" value="SUBTILASE_ASP"/>
    <property type="match status" value="2"/>
</dbReference>
<protein>
    <submittedName>
        <fullName evidence="10">S8 family peptidase</fullName>
    </submittedName>
</protein>
<dbReference type="InterPro" id="IPR000209">
    <property type="entry name" value="Peptidase_S8/S53_dom"/>
</dbReference>
<feature type="domain" description="Peptidase S8/S53" evidence="8">
    <location>
        <begin position="1035"/>
        <end position="1154"/>
    </location>
</feature>
<keyword evidence="4 6" id="KW-0720">Serine protease</keyword>
<evidence type="ECO:0000256" key="4">
    <source>
        <dbReference type="ARBA" id="ARBA00022825"/>
    </source>
</evidence>
<dbReference type="PANTHER" id="PTHR43806:SF11">
    <property type="entry name" value="CEREVISIN-RELATED"/>
    <property type="match status" value="1"/>
</dbReference>
<dbReference type="Gene3D" id="2.60.120.1290">
    <property type="match status" value="2"/>
</dbReference>
<feature type="domain" description="Csp protease B prodomain" evidence="9">
    <location>
        <begin position="12"/>
        <end position="102"/>
    </location>
</feature>
<dbReference type="InterPro" id="IPR023828">
    <property type="entry name" value="Peptidase_S8_Ser-AS"/>
</dbReference>